<dbReference type="eggNOG" id="ENOG5032VJ2">
    <property type="taxonomic scope" value="Bacteria"/>
</dbReference>
<sequence length="145" mass="15753">MSPTRMWSEHRWIYVGAIVVLVGMMIAGLFTYTQQKANNQAANKAHQLNDALVAQGFPALKVNNIIDVLGTDGGAVCNDPNSALRRGLWLVQMANGAGGPGMRPVIADSRILEAGAEVVKVYCPDKLDDYQRKINDLKTGNTVRD</sequence>
<keyword evidence="1" id="KW-0472">Membrane</keyword>
<gene>
    <name evidence="2" type="ORF">SAMN05414137_108321</name>
</gene>
<feature type="transmembrane region" description="Helical" evidence="1">
    <location>
        <begin position="12"/>
        <end position="32"/>
    </location>
</feature>
<proteinExistence type="predicted"/>
<keyword evidence="1" id="KW-1133">Transmembrane helix</keyword>
<dbReference type="RefSeq" id="WP_042451966.1">
    <property type="nucleotide sequence ID" value="NZ_BBPN01000024.1"/>
</dbReference>
<dbReference type="OrthoDB" id="3628158at2"/>
<evidence type="ECO:0000256" key="1">
    <source>
        <dbReference type="SAM" id="Phobius"/>
    </source>
</evidence>
<name>A0A1H7Q777_STRJI</name>
<keyword evidence="1" id="KW-0812">Transmembrane</keyword>
<dbReference type="AlphaFoldDB" id="A0A1H7Q777"/>
<organism evidence="2 3">
    <name type="scientific">Streptacidiphilus jiangxiensis</name>
    <dbReference type="NCBI Taxonomy" id="235985"/>
    <lineage>
        <taxon>Bacteria</taxon>
        <taxon>Bacillati</taxon>
        <taxon>Actinomycetota</taxon>
        <taxon>Actinomycetes</taxon>
        <taxon>Kitasatosporales</taxon>
        <taxon>Streptomycetaceae</taxon>
        <taxon>Streptacidiphilus</taxon>
    </lineage>
</organism>
<keyword evidence="3" id="KW-1185">Reference proteome</keyword>
<protein>
    <submittedName>
        <fullName evidence="2">Uncharacterized protein</fullName>
    </submittedName>
</protein>
<accession>A0A1H7Q777</accession>
<dbReference type="EMBL" id="FOAZ01000008">
    <property type="protein sequence ID" value="SEL43706.1"/>
    <property type="molecule type" value="Genomic_DNA"/>
</dbReference>
<evidence type="ECO:0000313" key="2">
    <source>
        <dbReference type="EMBL" id="SEL43706.1"/>
    </source>
</evidence>
<dbReference type="STRING" id="235985.SAMN05414137_108321"/>
<dbReference type="Proteomes" id="UP000183015">
    <property type="component" value="Unassembled WGS sequence"/>
</dbReference>
<reference evidence="3" key="1">
    <citation type="submission" date="2016-10" db="EMBL/GenBank/DDBJ databases">
        <authorList>
            <person name="Varghese N."/>
        </authorList>
    </citation>
    <scope>NUCLEOTIDE SEQUENCE [LARGE SCALE GENOMIC DNA]</scope>
    <source>
        <strain evidence="3">DSM 45096 / BCRC 16803 / CGMCC 4.1857 / CIP 109030 / JCM 12277 / KCTC 19219 / NBRC 100920 / 33214</strain>
    </source>
</reference>
<evidence type="ECO:0000313" key="3">
    <source>
        <dbReference type="Proteomes" id="UP000183015"/>
    </source>
</evidence>